<sequence>MGCPDAVRAGIMALPGVQEVSYDPGQDVFEVQYNEERLALPIIFAAVHQAGRKMGKEYLPELLSRE</sequence>
<name>A0A7C3WII2_9BACT</name>
<dbReference type="InterPro" id="IPR006121">
    <property type="entry name" value="HMA_dom"/>
</dbReference>
<dbReference type="InterPro" id="IPR036163">
    <property type="entry name" value="HMA_dom_sf"/>
</dbReference>
<gene>
    <name evidence="1" type="ORF">ENV62_08360</name>
</gene>
<protein>
    <submittedName>
        <fullName evidence="1">Heavy-metal-associated domain-containing protein</fullName>
    </submittedName>
</protein>
<reference evidence="1" key="1">
    <citation type="journal article" date="2020" name="mSystems">
        <title>Genome- and Community-Level Interaction Insights into Carbon Utilization and Element Cycling Functions of Hydrothermarchaeota in Hydrothermal Sediment.</title>
        <authorList>
            <person name="Zhou Z."/>
            <person name="Liu Y."/>
            <person name="Xu W."/>
            <person name="Pan J."/>
            <person name="Luo Z.H."/>
            <person name="Li M."/>
        </authorList>
    </citation>
    <scope>NUCLEOTIDE SEQUENCE [LARGE SCALE GENOMIC DNA]</scope>
    <source>
        <strain evidence="1">SpSt-776</strain>
    </source>
</reference>
<dbReference type="GO" id="GO:0046872">
    <property type="term" value="F:metal ion binding"/>
    <property type="evidence" value="ECO:0007669"/>
    <property type="project" value="InterPro"/>
</dbReference>
<organism evidence="1">
    <name type="scientific">Desulfobacca acetoxidans</name>
    <dbReference type="NCBI Taxonomy" id="60893"/>
    <lineage>
        <taxon>Bacteria</taxon>
        <taxon>Pseudomonadati</taxon>
        <taxon>Thermodesulfobacteriota</taxon>
        <taxon>Desulfobaccia</taxon>
        <taxon>Desulfobaccales</taxon>
        <taxon>Desulfobaccaceae</taxon>
        <taxon>Desulfobacca</taxon>
    </lineage>
</organism>
<comment type="caution">
    <text evidence="1">The sequence shown here is derived from an EMBL/GenBank/DDBJ whole genome shotgun (WGS) entry which is preliminary data.</text>
</comment>
<evidence type="ECO:0000313" key="1">
    <source>
        <dbReference type="EMBL" id="HGB15230.1"/>
    </source>
</evidence>
<dbReference type="SUPFAM" id="SSF55008">
    <property type="entry name" value="HMA, heavy metal-associated domain"/>
    <property type="match status" value="1"/>
</dbReference>
<accession>A0A7C3WII2</accession>
<proteinExistence type="predicted"/>
<dbReference type="CDD" id="cd00371">
    <property type="entry name" value="HMA"/>
    <property type="match status" value="1"/>
</dbReference>
<dbReference type="EMBL" id="DTHB01000053">
    <property type="protein sequence ID" value="HGB15230.1"/>
    <property type="molecule type" value="Genomic_DNA"/>
</dbReference>
<dbReference type="AlphaFoldDB" id="A0A7C3WII2"/>